<dbReference type="AlphaFoldDB" id="A0ABD1M0T0"/>
<evidence type="ECO:0000256" key="1">
    <source>
        <dbReference type="ARBA" id="ARBA00004141"/>
    </source>
</evidence>
<dbReference type="InterPro" id="IPR000109">
    <property type="entry name" value="POT_fam"/>
</dbReference>
<evidence type="ECO:0000256" key="4">
    <source>
        <dbReference type="ARBA" id="ARBA00022989"/>
    </source>
</evidence>
<keyword evidence="5" id="KW-0472">Membrane</keyword>
<gene>
    <name evidence="6" type="ORF">Fmac_022827</name>
</gene>
<evidence type="ECO:0000256" key="3">
    <source>
        <dbReference type="ARBA" id="ARBA00022692"/>
    </source>
</evidence>
<keyword evidence="4" id="KW-1133">Transmembrane helix</keyword>
<sequence length="153" mass="16738">MVLQCLSPSIFYDQGTYRSLEAKAVLRLIYAIAYAQVPPTLFTKQAATVEKTITTFGRSDISPASLQALDGLAILLFTPTYDLIFGPLATCIAGKLSGISIFNLMFAAIVETKRLKTAHEYQELFYDQVANELRSMGLPLSVGVGWGTFLAVF</sequence>
<dbReference type="Proteomes" id="UP001603857">
    <property type="component" value="Unassembled WGS sequence"/>
</dbReference>
<proteinExistence type="inferred from homology"/>
<comment type="similarity">
    <text evidence="2">Belongs to the major facilitator superfamily. Proton-dependent oligopeptide transporter (POT/PTR) (TC 2.A.17) family.</text>
</comment>
<comment type="caution">
    <text evidence="6">The sequence shown here is derived from an EMBL/GenBank/DDBJ whole genome shotgun (WGS) entry which is preliminary data.</text>
</comment>
<dbReference type="Gene3D" id="1.20.1250.20">
    <property type="entry name" value="MFS general substrate transporter like domains"/>
    <property type="match status" value="1"/>
</dbReference>
<dbReference type="PANTHER" id="PTHR11654">
    <property type="entry name" value="OLIGOPEPTIDE TRANSPORTER-RELATED"/>
    <property type="match status" value="1"/>
</dbReference>
<dbReference type="GO" id="GO:0016020">
    <property type="term" value="C:membrane"/>
    <property type="evidence" value="ECO:0007669"/>
    <property type="project" value="UniProtKB-SubCell"/>
</dbReference>
<organism evidence="6 7">
    <name type="scientific">Flemingia macrophylla</name>
    <dbReference type="NCBI Taxonomy" id="520843"/>
    <lineage>
        <taxon>Eukaryota</taxon>
        <taxon>Viridiplantae</taxon>
        <taxon>Streptophyta</taxon>
        <taxon>Embryophyta</taxon>
        <taxon>Tracheophyta</taxon>
        <taxon>Spermatophyta</taxon>
        <taxon>Magnoliopsida</taxon>
        <taxon>eudicotyledons</taxon>
        <taxon>Gunneridae</taxon>
        <taxon>Pentapetalae</taxon>
        <taxon>rosids</taxon>
        <taxon>fabids</taxon>
        <taxon>Fabales</taxon>
        <taxon>Fabaceae</taxon>
        <taxon>Papilionoideae</taxon>
        <taxon>50 kb inversion clade</taxon>
        <taxon>NPAAA clade</taxon>
        <taxon>indigoferoid/millettioid clade</taxon>
        <taxon>Phaseoleae</taxon>
        <taxon>Flemingia</taxon>
    </lineage>
</organism>
<dbReference type="InterPro" id="IPR036259">
    <property type="entry name" value="MFS_trans_sf"/>
</dbReference>
<evidence type="ECO:0000313" key="6">
    <source>
        <dbReference type="EMBL" id="KAL2329400.1"/>
    </source>
</evidence>
<comment type="subcellular location">
    <subcellularLocation>
        <location evidence="1">Membrane</location>
        <topology evidence="1">Multi-pass membrane protein</topology>
    </subcellularLocation>
</comment>
<reference evidence="6 7" key="1">
    <citation type="submission" date="2024-08" db="EMBL/GenBank/DDBJ databases">
        <title>Insights into the chromosomal genome structure of Flemingia macrophylla.</title>
        <authorList>
            <person name="Ding Y."/>
            <person name="Zhao Y."/>
            <person name="Bi W."/>
            <person name="Wu M."/>
            <person name="Zhao G."/>
            <person name="Gong Y."/>
            <person name="Li W."/>
            <person name="Zhang P."/>
        </authorList>
    </citation>
    <scope>NUCLEOTIDE SEQUENCE [LARGE SCALE GENOMIC DNA]</scope>
    <source>
        <strain evidence="6">DYQJB</strain>
        <tissue evidence="6">Leaf</tissue>
    </source>
</reference>
<keyword evidence="7" id="KW-1185">Reference proteome</keyword>
<evidence type="ECO:0000256" key="5">
    <source>
        <dbReference type="ARBA" id="ARBA00023136"/>
    </source>
</evidence>
<evidence type="ECO:0000256" key="2">
    <source>
        <dbReference type="ARBA" id="ARBA00005982"/>
    </source>
</evidence>
<dbReference type="EMBL" id="JBGMDY010000007">
    <property type="protein sequence ID" value="KAL2329400.1"/>
    <property type="molecule type" value="Genomic_DNA"/>
</dbReference>
<name>A0ABD1M0T0_9FABA</name>
<dbReference type="Pfam" id="PF00854">
    <property type="entry name" value="PTR2"/>
    <property type="match status" value="1"/>
</dbReference>
<keyword evidence="3" id="KW-0812">Transmembrane</keyword>
<protein>
    <submittedName>
        <fullName evidence="6">Uncharacterized protein</fullName>
    </submittedName>
</protein>
<evidence type="ECO:0000313" key="7">
    <source>
        <dbReference type="Proteomes" id="UP001603857"/>
    </source>
</evidence>
<accession>A0ABD1M0T0</accession>